<evidence type="ECO:0000256" key="8">
    <source>
        <dbReference type="SAM" id="MobiDB-lite"/>
    </source>
</evidence>
<feature type="compositionally biased region" description="Basic and acidic residues" evidence="8">
    <location>
        <begin position="35"/>
        <end position="46"/>
    </location>
</feature>
<evidence type="ECO:0000313" key="10">
    <source>
        <dbReference type="EMBL" id="MCQ8279651.1"/>
    </source>
</evidence>
<feature type="compositionally biased region" description="Low complexity" evidence="8">
    <location>
        <begin position="47"/>
        <end position="57"/>
    </location>
</feature>
<dbReference type="Pfam" id="PF03167">
    <property type="entry name" value="UDG"/>
    <property type="match status" value="1"/>
</dbReference>
<keyword evidence="11" id="KW-1185">Reference proteome</keyword>
<dbReference type="RefSeq" id="WP_422865138.1">
    <property type="nucleotide sequence ID" value="NZ_JAMSKV010000014.1"/>
</dbReference>
<evidence type="ECO:0000256" key="4">
    <source>
        <dbReference type="ARBA" id="ARBA00022801"/>
    </source>
</evidence>
<evidence type="ECO:0000256" key="7">
    <source>
        <dbReference type="ARBA" id="ARBA00023204"/>
    </source>
</evidence>
<evidence type="ECO:0000256" key="1">
    <source>
        <dbReference type="ARBA" id="ARBA00022485"/>
    </source>
</evidence>
<dbReference type="CDD" id="cd10030">
    <property type="entry name" value="UDG-F4_TTUDGA_SPO1dp_like"/>
    <property type="match status" value="1"/>
</dbReference>
<dbReference type="Proteomes" id="UP001524587">
    <property type="component" value="Unassembled WGS sequence"/>
</dbReference>
<dbReference type="PANTHER" id="PTHR33693:SF1">
    <property type="entry name" value="TYPE-4 URACIL-DNA GLYCOSYLASE"/>
    <property type="match status" value="1"/>
</dbReference>
<dbReference type="SUPFAM" id="SSF52141">
    <property type="entry name" value="Uracil-DNA glycosylase-like"/>
    <property type="match status" value="1"/>
</dbReference>
<name>A0ABT1W9T5_9PROT</name>
<feature type="domain" description="Uracil-DNA glycosylase-like" evidence="9">
    <location>
        <begin position="122"/>
        <end position="271"/>
    </location>
</feature>
<gene>
    <name evidence="10" type="ORF">NFI95_14495</name>
</gene>
<dbReference type="InterPro" id="IPR005122">
    <property type="entry name" value="Uracil-DNA_glycosylase-like"/>
</dbReference>
<keyword evidence="2" id="KW-0479">Metal-binding</keyword>
<organism evidence="10 11">
    <name type="scientific">Endosaccharibacter trunci</name>
    <dbReference type="NCBI Taxonomy" id="2812733"/>
    <lineage>
        <taxon>Bacteria</taxon>
        <taxon>Pseudomonadati</taxon>
        <taxon>Pseudomonadota</taxon>
        <taxon>Alphaproteobacteria</taxon>
        <taxon>Acetobacterales</taxon>
        <taxon>Acetobacteraceae</taxon>
        <taxon>Endosaccharibacter</taxon>
    </lineage>
</organism>
<keyword evidence="6" id="KW-0411">Iron-sulfur</keyword>
<reference evidence="10 11" key="1">
    <citation type="submission" date="2022-06" db="EMBL/GenBank/DDBJ databases">
        <title>Endosaccharibacter gen. nov., sp. nov., endophytic bacteria isolated from sugarcane.</title>
        <authorList>
            <person name="Pitiwittayakul N."/>
            <person name="Yukphan P."/>
            <person name="Charoenyingcharoen P."/>
            <person name="Tanasupawat S."/>
        </authorList>
    </citation>
    <scope>NUCLEOTIDE SEQUENCE [LARGE SCALE GENOMIC DNA]</scope>
    <source>
        <strain evidence="10 11">KSS8</strain>
    </source>
</reference>
<evidence type="ECO:0000256" key="6">
    <source>
        <dbReference type="ARBA" id="ARBA00023014"/>
    </source>
</evidence>
<evidence type="ECO:0000313" key="11">
    <source>
        <dbReference type="Proteomes" id="UP001524587"/>
    </source>
</evidence>
<protein>
    <submittedName>
        <fullName evidence="10">Uracil-DNA glycosylase</fullName>
    </submittedName>
</protein>
<evidence type="ECO:0000256" key="5">
    <source>
        <dbReference type="ARBA" id="ARBA00023004"/>
    </source>
</evidence>
<dbReference type="SMART" id="SM00987">
    <property type="entry name" value="UreE_C"/>
    <property type="match status" value="1"/>
</dbReference>
<keyword evidence="5" id="KW-0408">Iron</keyword>
<evidence type="ECO:0000256" key="2">
    <source>
        <dbReference type="ARBA" id="ARBA00022723"/>
    </source>
</evidence>
<proteinExistence type="predicted"/>
<dbReference type="Gene3D" id="3.40.470.10">
    <property type="entry name" value="Uracil-DNA glycosylase-like domain"/>
    <property type="match status" value="1"/>
</dbReference>
<keyword evidence="1" id="KW-0004">4Fe-4S</keyword>
<feature type="region of interest" description="Disordered" evidence="8">
    <location>
        <begin position="22"/>
        <end position="71"/>
    </location>
</feature>
<dbReference type="PANTHER" id="PTHR33693">
    <property type="entry name" value="TYPE-5 URACIL-DNA GLYCOSYLASE"/>
    <property type="match status" value="1"/>
</dbReference>
<keyword evidence="4" id="KW-0378">Hydrolase</keyword>
<dbReference type="SMART" id="SM00986">
    <property type="entry name" value="UDG"/>
    <property type="match status" value="1"/>
</dbReference>
<accession>A0ABT1W9T5</accession>
<sequence>MNAIFLLSLQMEWGADEALLPEPMSRLQTRPAEAPAREPDMRRHDPLPAAAPSATPGPSHPPAQPPAQGWSPRAPIAVTAARGPAAEARDAAAAAHDLDALRAAILGFGACSLRDTATHSVLPSGDPAAGIVIVGEVPDEDEDRAGHPFAGRAGDLLDRMLGSIRLSRADCLLLPLIPWRPPGGKQPTPVELNTCQPFLERALVLARPAFVLCMGSRPARTVAGSAIRAGASWRSPVVSGLPEGARALAMRHPSYLLSHLPARRDAWTDLIRLRRALDAREPLSSITDA</sequence>
<keyword evidence="7" id="KW-0234">DNA repair</keyword>
<comment type="caution">
    <text evidence="10">The sequence shown here is derived from an EMBL/GenBank/DDBJ whole genome shotgun (WGS) entry which is preliminary data.</text>
</comment>
<evidence type="ECO:0000256" key="3">
    <source>
        <dbReference type="ARBA" id="ARBA00022763"/>
    </source>
</evidence>
<dbReference type="InterPro" id="IPR036895">
    <property type="entry name" value="Uracil-DNA_glycosylase-like_sf"/>
</dbReference>
<evidence type="ECO:0000259" key="9">
    <source>
        <dbReference type="SMART" id="SM00986"/>
    </source>
</evidence>
<keyword evidence="3" id="KW-0227">DNA damage</keyword>
<dbReference type="EMBL" id="JAMSKV010000014">
    <property type="protein sequence ID" value="MCQ8279651.1"/>
    <property type="molecule type" value="Genomic_DNA"/>
</dbReference>
<dbReference type="InterPro" id="IPR051536">
    <property type="entry name" value="UDG_Type-4/5"/>
</dbReference>